<evidence type="ECO:0000313" key="2">
    <source>
        <dbReference type="EMBL" id="KKO11428.1"/>
    </source>
</evidence>
<name>A0A0F9WG54_9ZZZZ</name>
<dbReference type="CDD" id="cd01714">
    <property type="entry name" value="ETF_beta"/>
    <property type="match status" value="1"/>
</dbReference>
<dbReference type="PANTHER" id="PTHR21294:SF17">
    <property type="entry name" value="PROTEIN FIXA"/>
    <property type="match status" value="1"/>
</dbReference>
<comment type="caution">
    <text evidence="2">The sequence shown here is derived from an EMBL/GenBank/DDBJ whole genome shotgun (WGS) entry which is preliminary data.</text>
</comment>
<accession>A0A0F9WG54</accession>
<dbReference type="SUPFAM" id="SSF52402">
    <property type="entry name" value="Adenine nucleotide alpha hydrolases-like"/>
    <property type="match status" value="1"/>
</dbReference>
<protein>
    <recommendedName>
        <fullName evidence="1">Electron transfer flavoprotein alpha/beta-subunit N-terminal domain-containing protein</fullName>
    </recommendedName>
</protein>
<dbReference type="InterPro" id="IPR014730">
    <property type="entry name" value="ETF_a/b_N"/>
</dbReference>
<dbReference type="SMART" id="SM00893">
    <property type="entry name" value="ETF"/>
    <property type="match status" value="1"/>
</dbReference>
<gene>
    <name evidence="2" type="ORF">LCGC14_0019090</name>
</gene>
<dbReference type="EMBL" id="LAZR01000003">
    <property type="protein sequence ID" value="KKO11428.1"/>
    <property type="molecule type" value="Genomic_DNA"/>
</dbReference>
<dbReference type="AlphaFoldDB" id="A0A0F9WG54"/>
<dbReference type="Pfam" id="PF01012">
    <property type="entry name" value="ETF"/>
    <property type="match status" value="1"/>
</dbReference>
<evidence type="ECO:0000259" key="1">
    <source>
        <dbReference type="SMART" id="SM00893"/>
    </source>
</evidence>
<sequence length="307" mass="33094">MALNCVVCVKQVPDTKRITGEAMTEEGTVNRRALPAIFNPEDLNALETALTLRAEHGGTVTVVTMGLPSACEVLRDALVRGADRAILITDRRAAASDTLATSYILSCAVKKLEADIVLCGRQAIDGDTAQVGPQLAEKLSLPVISYVEELVGISDGKITAKRNVGNGWEVVTCTLPALLTVMETANTPRPPAARRVMKFKKARAKSEVEAMAADLLEGDYENYTAELKATEVEKYCANLADRGLLIEQWDLDDLEADLTWCGRSGSPTKVHRIQSVVLTGGEYREFAATDDGIAELIGELIHDHTVG</sequence>
<dbReference type="PIRSF" id="PIRSF000090">
    <property type="entry name" value="Beta-ETF"/>
    <property type="match status" value="1"/>
</dbReference>
<reference evidence="2" key="1">
    <citation type="journal article" date="2015" name="Nature">
        <title>Complex archaea that bridge the gap between prokaryotes and eukaryotes.</title>
        <authorList>
            <person name="Spang A."/>
            <person name="Saw J.H."/>
            <person name="Jorgensen S.L."/>
            <person name="Zaremba-Niedzwiedzka K."/>
            <person name="Martijn J."/>
            <person name="Lind A.E."/>
            <person name="van Eijk R."/>
            <person name="Schleper C."/>
            <person name="Guy L."/>
            <person name="Ettema T.J."/>
        </authorList>
    </citation>
    <scope>NUCLEOTIDE SEQUENCE</scope>
</reference>
<dbReference type="GO" id="GO:0009055">
    <property type="term" value="F:electron transfer activity"/>
    <property type="evidence" value="ECO:0007669"/>
    <property type="project" value="InterPro"/>
</dbReference>
<feature type="domain" description="Electron transfer flavoprotein alpha/beta-subunit N-terminal" evidence="1">
    <location>
        <begin position="26"/>
        <end position="210"/>
    </location>
</feature>
<organism evidence="2">
    <name type="scientific">marine sediment metagenome</name>
    <dbReference type="NCBI Taxonomy" id="412755"/>
    <lineage>
        <taxon>unclassified sequences</taxon>
        <taxon>metagenomes</taxon>
        <taxon>ecological metagenomes</taxon>
    </lineage>
</organism>
<proteinExistence type="predicted"/>
<dbReference type="InterPro" id="IPR014729">
    <property type="entry name" value="Rossmann-like_a/b/a_fold"/>
</dbReference>
<dbReference type="Gene3D" id="3.40.50.620">
    <property type="entry name" value="HUPs"/>
    <property type="match status" value="1"/>
</dbReference>
<dbReference type="InterPro" id="IPR012255">
    <property type="entry name" value="ETF_b"/>
</dbReference>
<dbReference type="PANTHER" id="PTHR21294">
    <property type="entry name" value="ELECTRON TRANSFER FLAVOPROTEIN BETA-SUBUNIT"/>
    <property type="match status" value="1"/>
</dbReference>
<dbReference type="InterPro" id="IPR033948">
    <property type="entry name" value="ETF_beta_N"/>
</dbReference>